<evidence type="ECO:0000313" key="2">
    <source>
        <dbReference type="Proteomes" id="UP000216188"/>
    </source>
</evidence>
<reference evidence="1 2" key="1">
    <citation type="submission" date="2017-07" db="EMBL/GenBank/DDBJ databases">
        <title>Phylogenetic study on the rhizospheric bacterium Ochrobactrum sp. A44.</title>
        <authorList>
            <person name="Krzyzanowska D.M."/>
            <person name="Ossowicki A."/>
            <person name="Rajewska M."/>
            <person name="Maciag T."/>
            <person name="Kaczynski Z."/>
            <person name="Czerwicka M."/>
            <person name="Jafra S."/>
        </authorList>
    </citation>
    <scope>NUCLEOTIDE SEQUENCE [LARGE SCALE GENOMIC DNA]</scope>
    <source>
        <strain evidence="1 2">CCUG 30717</strain>
    </source>
</reference>
<sequence>MLEQWSDLPRENGWKYQANDRLDVKPVIASFLEKAIDAV</sequence>
<proteinExistence type="predicted"/>
<dbReference type="AlphaFoldDB" id="A0A256G8Z0"/>
<name>A0A256G8Z0_9HYPH</name>
<accession>A0A256G8Z0</accession>
<evidence type="ECO:0000313" key="1">
    <source>
        <dbReference type="EMBL" id="OYR23592.1"/>
    </source>
</evidence>
<gene>
    <name evidence="1" type="ORF">CEV34_3596</name>
</gene>
<keyword evidence="2" id="KW-1185">Reference proteome</keyword>
<comment type="caution">
    <text evidence="1">The sequence shown here is derived from an EMBL/GenBank/DDBJ whole genome shotgun (WGS) entry which is preliminary data.</text>
</comment>
<dbReference type="Proteomes" id="UP000216188">
    <property type="component" value="Unassembled WGS sequence"/>
</dbReference>
<organism evidence="1 2">
    <name type="scientific">Brucella pseudogrignonensis</name>
    <dbReference type="NCBI Taxonomy" id="419475"/>
    <lineage>
        <taxon>Bacteria</taxon>
        <taxon>Pseudomonadati</taxon>
        <taxon>Pseudomonadota</taxon>
        <taxon>Alphaproteobacteria</taxon>
        <taxon>Hyphomicrobiales</taxon>
        <taxon>Brucellaceae</taxon>
        <taxon>Brucella/Ochrobactrum group</taxon>
        <taxon>Brucella</taxon>
    </lineage>
</organism>
<dbReference type="EMBL" id="NNRM01000039">
    <property type="protein sequence ID" value="OYR23592.1"/>
    <property type="molecule type" value="Genomic_DNA"/>
</dbReference>
<protein>
    <submittedName>
        <fullName evidence="1">Uncharacterized protein</fullName>
    </submittedName>
</protein>